<organism evidence="1">
    <name type="scientific">uncultured marine bacterium 580</name>
    <dbReference type="NCBI Taxonomy" id="257400"/>
    <lineage>
        <taxon>Bacteria</taxon>
        <taxon>environmental samples</taxon>
    </lineage>
</organism>
<name>Q6SFN8_9BACT</name>
<dbReference type="EMBL" id="AY458647">
    <property type="protein sequence ID" value="AAR38174.1"/>
    <property type="molecule type" value="Genomic_DNA"/>
</dbReference>
<protein>
    <submittedName>
        <fullName evidence="1">Uncharacterized protein</fullName>
    </submittedName>
</protein>
<dbReference type="AlphaFoldDB" id="Q6SFN8"/>
<evidence type="ECO:0000313" key="1">
    <source>
        <dbReference type="EMBL" id="AAR38174.1"/>
    </source>
</evidence>
<gene>
    <name evidence="1" type="ORF">MBMO_EBAC000-36A07.19</name>
</gene>
<proteinExistence type="predicted"/>
<sequence length="88" mass="10124">MKRLLLLSLIIPIIAQGKEVFTNEQGLKIEYVKPSVSCFYDKEAYEGYLNTCLMLPNYETCAQTKYENYICSDQNMIKQLETKAKEAG</sequence>
<reference evidence="1" key="1">
    <citation type="submission" date="2003-11" db="EMBL/GenBank/DDBJ databases">
        <authorList>
            <person name="Heidelberg J.F."/>
            <person name="Eisen J.A."/>
            <person name="Nelson W.C."/>
            <person name="DeLong E.F."/>
        </authorList>
    </citation>
    <scope>NUCLEOTIDE SEQUENCE</scope>
</reference>
<accession>Q6SFN8</accession>
<reference evidence="1" key="2">
    <citation type="submission" date="2003-12" db="EMBL/GenBank/DDBJ databases">
        <title>Monterey Bay Coastal Ocean Microbial Observatory environmental clone sequencing.</title>
        <authorList>
            <person name="DeLong E.F."/>
        </authorList>
    </citation>
    <scope>NUCLEOTIDE SEQUENCE</scope>
</reference>